<proteinExistence type="predicted"/>
<organism evidence="3 4">
    <name type="scientific">Georgenia halotolerans</name>
    <dbReference type="NCBI Taxonomy" id="3028317"/>
    <lineage>
        <taxon>Bacteria</taxon>
        <taxon>Bacillati</taxon>
        <taxon>Actinomycetota</taxon>
        <taxon>Actinomycetes</taxon>
        <taxon>Micrococcales</taxon>
        <taxon>Bogoriellaceae</taxon>
        <taxon>Georgenia</taxon>
    </lineage>
</organism>
<sequence length="208" mass="21667">MPDPSLAPARATLVVLLILLAGCATTGQQGPTAPTTPPPTEVMPAPTKATPAPTTTTAPPEVDWHLPEVAGYEAEPATVPGVQQLTSVRDSCLYQLAEDRVPPGTSDADAELVEPALRALGGEPTGAVTSTFVPAEGRPDAEGRWEAVEVSFTAEVYGQPAQGVVLVSVPPGSEMMLSVSYVCTDRPVPEETWQALREGTEVTVTRAD</sequence>
<reference evidence="3" key="1">
    <citation type="submission" date="2023-02" db="EMBL/GenBank/DDBJ databases">
        <title>Georgenia sp.10Sc9-8, isolated from a soil sample collected from the Taklamakan desert.</title>
        <authorList>
            <person name="Liu S."/>
        </authorList>
    </citation>
    <scope>NUCLEOTIDE SEQUENCE</scope>
    <source>
        <strain evidence="3">10Sc9-8</strain>
    </source>
</reference>
<evidence type="ECO:0000313" key="4">
    <source>
        <dbReference type="Proteomes" id="UP001165561"/>
    </source>
</evidence>
<feature type="chain" id="PRO_5046862585" description="Lipoprotein LpqN" evidence="2">
    <location>
        <begin position="27"/>
        <end position="208"/>
    </location>
</feature>
<name>A0ABT5U1D5_9MICO</name>
<feature type="compositionally biased region" description="Low complexity" evidence="1">
    <location>
        <begin position="42"/>
        <end position="60"/>
    </location>
</feature>
<feature type="region of interest" description="Disordered" evidence="1">
    <location>
        <begin position="26"/>
        <end position="61"/>
    </location>
</feature>
<keyword evidence="2" id="KW-0732">Signal</keyword>
<protein>
    <recommendedName>
        <fullName evidence="5">Lipoprotein LpqN</fullName>
    </recommendedName>
</protein>
<comment type="caution">
    <text evidence="3">The sequence shown here is derived from an EMBL/GenBank/DDBJ whole genome shotgun (WGS) entry which is preliminary data.</text>
</comment>
<feature type="signal peptide" evidence="2">
    <location>
        <begin position="1"/>
        <end position="26"/>
    </location>
</feature>
<evidence type="ECO:0008006" key="5">
    <source>
        <dbReference type="Google" id="ProtNLM"/>
    </source>
</evidence>
<keyword evidence="4" id="KW-1185">Reference proteome</keyword>
<evidence type="ECO:0000256" key="2">
    <source>
        <dbReference type="SAM" id="SignalP"/>
    </source>
</evidence>
<gene>
    <name evidence="3" type="ORF">PU560_16890</name>
</gene>
<evidence type="ECO:0000256" key="1">
    <source>
        <dbReference type="SAM" id="MobiDB-lite"/>
    </source>
</evidence>
<accession>A0ABT5U1D5</accession>
<dbReference type="Proteomes" id="UP001165561">
    <property type="component" value="Unassembled WGS sequence"/>
</dbReference>
<evidence type="ECO:0000313" key="3">
    <source>
        <dbReference type="EMBL" id="MDD9208130.1"/>
    </source>
</evidence>
<dbReference type="EMBL" id="JARACI010001194">
    <property type="protein sequence ID" value="MDD9208130.1"/>
    <property type="molecule type" value="Genomic_DNA"/>
</dbReference>